<dbReference type="InterPro" id="IPR013783">
    <property type="entry name" value="Ig-like_fold"/>
</dbReference>
<proteinExistence type="predicted"/>
<sequence length="207" mass="23226">MLSTDMLWILLLFSVSSANAGATTNCKGENTRLSCLDPQIQIIEGQVEINALWKKNSGERVIWKYNGDSQKGDTFLNRTVKLNDDLSLSIDRCDQSDQGIYILCINGKPSCEIMLFVTDKQCKPKTTTEQSITSTAIPPMAKQDAKDDENLQTETNSYIRWVIFASSCLVALVVVLLFIHVIRARVAKKETCKNNNSQSELLYEHNV</sequence>
<comment type="caution">
    <text evidence="3">The sequence shown here is derived from an EMBL/GenBank/DDBJ whole genome shotgun (WGS) entry which is preliminary data.</text>
</comment>
<protein>
    <submittedName>
        <fullName evidence="3">Uncharacterized protein</fullName>
    </submittedName>
</protein>
<dbReference type="Proteomes" id="UP001558613">
    <property type="component" value="Unassembled WGS sequence"/>
</dbReference>
<dbReference type="EMBL" id="JAYMGO010000024">
    <property type="protein sequence ID" value="KAL1248512.1"/>
    <property type="molecule type" value="Genomic_DNA"/>
</dbReference>
<keyword evidence="1" id="KW-0472">Membrane</keyword>
<keyword evidence="1" id="KW-1133">Transmembrane helix</keyword>
<dbReference type="SUPFAM" id="SSF48726">
    <property type="entry name" value="Immunoglobulin"/>
    <property type="match status" value="1"/>
</dbReference>
<reference evidence="3 4" key="1">
    <citation type="submission" date="2023-09" db="EMBL/GenBank/DDBJ databases">
        <authorList>
            <person name="Wang M."/>
        </authorList>
    </citation>
    <scope>NUCLEOTIDE SEQUENCE [LARGE SCALE GENOMIC DNA]</scope>
    <source>
        <strain evidence="3">GT-2023</strain>
        <tissue evidence="3">Liver</tissue>
    </source>
</reference>
<dbReference type="Gene3D" id="2.60.40.10">
    <property type="entry name" value="Immunoglobulins"/>
    <property type="match status" value="1"/>
</dbReference>
<keyword evidence="1" id="KW-0812">Transmembrane</keyword>
<keyword evidence="2" id="KW-0732">Signal</keyword>
<gene>
    <name evidence="3" type="ORF">QQF64_021830</name>
</gene>
<evidence type="ECO:0000313" key="4">
    <source>
        <dbReference type="Proteomes" id="UP001558613"/>
    </source>
</evidence>
<accession>A0ABR3L6N9</accession>
<feature type="signal peptide" evidence="2">
    <location>
        <begin position="1"/>
        <end position="20"/>
    </location>
</feature>
<dbReference type="InterPro" id="IPR036179">
    <property type="entry name" value="Ig-like_dom_sf"/>
</dbReference>
<feature type="transmembrane region" description="Helical" evidence="1">
    <location>
        <begin position="158"/>
        <end position="179"/>
    </location>
</feature>
<evidence type="ECO:0000256" key="2">
    <source>
        <dbReference type="SAM" id="SignalP"/>
    </source>
</evidence>
<evidence type="ECO:0000313" key="3">
    <source>
        <dbReference type="EMBL" id="KAL1248512.1"/>
    </source>
</evidence>
<name>A0ABR3L6N9_9TELE</name>
<organism evidence="3 4">
    <name type="scientific">Cirrhinus molitorella</name>
    <name type="common">mud carp</name>
    <dbReference type="NCBI Taxonomy" id="172907"/>
    <lineage>
        <taxon>Eukaryota</taxon>
        <taxon>Metazoa</taxon>
        <taxon>Chordata</taxon>
        <taxon>Craniata</taxon>
        <taxon>Vertebrata</taxon>
        <taxon>Euteleostomi</taxon>
        <taxon>Actinopterygii</taxon>
        <taxon>Neopterygii</taxon>
        <taxon>Teleostei</taxon>
        <taxon>Ostariophysi</taxon>
        <taxon>Cypriniformes</taxon>
        <taxon>Cyprinidae</taxon>
        <taxon>Labeoninae</taxon>
        <taxon>Labeonini</taxon>
        <taxon>Cirrhinus</taxon>
    </lineage>
</organism>
<feature type="chain" id="PRO_5045835774" evidence="2">
    <location>
        <begin position="21"/>
        <end position="207"/>
    </location>
</feature>
<evidence type="ECO:0000256" key="1">
    <source>
        <dbReference type="SAM" id="Phobius"/>
    </source>
</evidence>
<keyword evidence="4" id="KW-1185">Reference proteome</keyword>